<dbReference type="InterPro" id="IPR003593">
    <property type="entry name" value="AAA+_ATPase"/>
</dbReference>
<evidence type="ECO:0000256" key="2">
    <source>
        <dbReference type="ARBA" id="ARBA00022448"/>
    </source>
</evidence>
<dbReference type="SMART" id="SM00382">
    <property type="entry name" value="AAA"/>
    <property type="match status" value="1"/>
</dbReference>
<dbReference type="InterPro" id="IPR017871">
    <property type="entry name" value="ABC_transporter-like_CS"/>
</dbReference>
<dbReference type="OrthoDB" id="9789994at2"/>
<dbReference type="GO" id="GO:0005524">
    <property type="term" value="F:ATP binding"/>
    <property type="evidence" value="ECO:0007669"/>
    <property type="project" value="UniProtKB-KW"/>
</dbReference>
<dbReference type="Proteomes" id="UP000199488">
    <property type="component" value="Unassembled WGS sequence"/>
</dbReference>
<evidence type="ECO:0000313" key="6">
    <source>
        <dbReference type="EMBL" id="SDW13960.1"/>
    </source>
</evidence>
<dbReference type="PROSITE" id="PS00211">
    <property type="entry name" value="ABC_TRANSPORTER_1"/>
    <property type="match status" value="1"/>
</dbReference>
<evidence type="ECO:0000313" key="7">
    <source>
        <dbReference type="Proteomes" id="UP000199488"/>
    </source>
</evidence>
<proteinExistence type="inferred from homology"/>
<comment type="similarity">
    <text evidence="1">Belongs to the ABC transporter superfamily.</text>
</comment>
<keyword evidence="2" id="KW-0813">Transport</keyword>
<dbReference type="InterPro" id="IPR027417">
    <property type="entry name" value="P-loop_NTPase"/>
</dbReference>
<dbReference type="PANTHER" id="PTHR43553">
    <property type="entry name" value="HEAVY METAL TRANSPORTER"/>
    <property type="match status" value="1"/>
</dbReference>
<dbReference type="InterPro" id="IPR050095">
    <property type="entry name" value="ECF_ABC_transporter_ATP-bd"/>
</dbReference>
<dbReference type="PANTHER" id="PTHR43553:SF3">
    <property type="entry name" value="ABC TRANSPORTER ATP-BINDING PROTEIN MODF"/>
    <property type="match status" value="1"/>
</dbReference>
<evidence type="ECO:0000256" key="4">
    <source>
        <dbReference type="ARBA" id="ARBA00022840"/>
    </source>
</evidence>
<accession>A0A1H2R492</accession>
<dbReference type="Pfam" id="PF00005">
    <property type="entry name" value="ABC_tran"/>
    <property type="match status" value="1"/>
</dbReference>
<reference evidence="6 7" key="1">
    <citation type="submission" date="2016-10" db="EMBL/GenBank/DDBJ databases">
        <authorList>
            <person name="de Groot N.N."/>
        </authorList>
    </citation>
    <scope>NUCLEOTIDE SEQUENCE [LARGE SCALE GENOMIC DNA]</scope>
    <source>
        <strain evidence="6 7">DSM 23126</strain>
    </source>
</reference>
<protein>
    <submittedName>
        <fullName evidence="6">Iron complex transport system ATP-binding protein</fullName>
    </submittedName>
</protein>
<keyword evidence="4 6" id="KW-0067">ATP-binding</keyword>
<dbReference type="Gene3D" id="3.40.50.300">
    <property type="entry name" value="P-loop containing nucleotide triphosphate hydrolases"/>
    <property type="match status" value="1"/>
</dbReference>
<feature type="domain" description="ABC transporter" evidence="5">
    <location>
        <begin position="5"/>
        <end position="246"/>
    </location>
</feature>
<keyword evidence="7" id="KW-1185">Reference proteome</keyword>
<sequence>MERLVDMNNVSVRTNGRVRLENVSFSLNQGEHRALLGLNGSGKTTLLQAILGQVWATEGEVHTWFGRHGRVNMQDLRREIGIVSNALDDQYQHRAGETAFNVALSGYFASIGIYEQAPERITARAENALHTFGVSQYRDVPYVALSQGEKRRVMLARAWTTGAKLLLLDEPCTGLDVKGREELIEGLEASLKSPEAPTVLYVTHHLEELPGAVEAATIMKNGRVQADGKKEHVLTDEEISTAFDVSGSIQWHEQRPWFITGGAPIR</sequence>
<dbReference type="RefSeq" id="WP_091610893.1">
    <property type="nucleotide sequence ID" value="NZ_FNNC01000001.1"/>
</dbReference>
<name>A0A1H2R492_9BACI</name>
<evidence type="ECO:0000256" key="3">
    <source>
        <dbReference type="ARBA" id="ARBA00022741"/>
    </source>
</evidence>
<dbReference type="GO" id="GO:0043190">
    <property type="term" value="C:ATP-binding cassette (ABC) transporter complex"/>
    <property type="evidence" value="ECO:0007669"/>
    <property type="project" value="TreeGrafter"/>
</dbReference>
<dbReference type="STRING" id="1122204.SAMN05421781_0579"/>
<dbReference type="AlphaFoldDB" id="A0A1H2R492"/>
<dbReference type="InterPro" id="IPR003439">
    <property type="entry name" value="ABC_transporter-like_ATP-bd"/>
</dbReference>
<keyword evidence="3" id="KW-0547">Nucleotide-binding</keyword>
<organism evidence="6 7">
    <name type="scientific">Marinococcus luteus</name>
    <dbReference type="NCBI Taxonomy" id="1122204"/>
    <lineage>
        <taxon>Bacteria</taxon>
        <taxon>Bacillati</taxon>
        <taxon>Bacillota</taxon>
        <taxon>Bacilli</taxon>
        <taxon>Bacillales</taxon>
        <taxon>Bacillaceae</taxon>
        <taxon>Marinococcus</taxon>
    </lineage>
</organism>
<dbReference type="GO" id="GO:0016887">
    <property type="term" value="F:ATP hydrolysis activity"/>
    <property type="evidence" value="ECO:0007669"/>
    <property type="project" value="InterPro"/>
</dbReference>
<dbReference type="SUPFAM" id="SSF52540">
    <property type="entry name" value="P-loop containing nucleoside triphosphate hydrolases"/>
    <property type="match status" value="1"/>
</dbReference>
<dbReference type="PROSITE" id="PS50893">
    <property type="entry name" value="ABC_TRANSPORTER_2"/>
    <property type="match status" value="1"/>
</dbReference>
<gene>
    <name evidence="6" type="ORF">SAMN05421781_0579</name>
</gene>
<evidence type="ECO:0000256" key="1">
    <source>
        <dbReference type="ARBA" id="ARBA00005417"/>
    </source>
</evidence>
<dbReference type="EMBL" id="FNNC01000001">
    <property type="protein sequence ID" value="SDW13960.1"/>
    <property type="molecule type" value="Genomic_DNA"/>
</dbReference>
<dbReference type="GO" id="GO:0042626">
    <property type="term" value="F:ATPase-coupled transmembrane transporter activity"/>
    <property type="evidence" value="ECO:0007669"/>
    <property type="project" value="TreeGrafter"/>
</dbReference>
<evidence type="ECO:0000259" key="5">
    <source>
        <dbReference type="PROSITE" id="PS50893"/>
    </source>
</evidence>